<dbReference type="RefSeq" id="XP_024601269.1">
    <property type="nucleotide sequence ID" value="XM_024745501.1"/>
</dbReference>
<feature type="region of interest" description="Disordered" evidence="1">
    <location>
        <begin position="1"/>
        <end position="66"/>
    </location>
</feature>
<dbReference type="Proteomes" id="UP000252040">
    <property type="component" value="Unplaced"/>
</dbReference>
<evidence type="ECO:0000313" key="3">
    <source>
        <dbReference type="RefSeq" id="XP_024601269.1"/>
    </source>
</evidence>
<accession>A0A341BGA1</accession>
<keyword evidence="2" id="KW-1185">Reference proteome</keyword>
<feature type="region of interest" description="Disordered" evidence="1">
    <location>
        <begin position="94"/>
        <end position="122"/>
    </location>
</feature>
<reference evidence="3" key="1">
    <citation type="submission" date="2025-08" db="UniProtKB">
        <authorList>
            <consortium name="RefSeq"/>
        </authorList>
    </citation>
    <scope>IDENTIFICATION</scope>
    <source>
        <tissue evidence="3">Meat</tissue>
    </source>
</reference>
<evidence type="ECO:0000313" key="2">
    <source>
        <dbReference type="Proteomes" id="UP000252040"/>
    </source>
</evidence>
<dbReference type="GeneID" id="112399995"/>
<name>A0A341BGA1_NEOAA</name>
<dbReference type="AlphaFoldDB" id="A0A341BGA1"/>
<evidence type="ECO:0000256" key="1">
    <source>
        <dbReference type="SAM" id="MobiDB-lite"/>
    </source>
</evidence>
<organism evidence="2 3">
    <name type="scientific">Neophocaena asiaeorientalis asiaeorientalis</name>
    <name type="common">Yangtze finless porpoise</name>
    <name type="synonym">Neophocaena phocaenoides subsp. asiaeorientalis</name>
    <dbReference type="NCBI Taxonomy" id="1706337"/>
    <lineage>
        <taxon>Eukaryota</taxon>
        <taxon>Metazoa</taxon>
        <taxon>Chordata</taxon>
        <taxon>Craniata</taxon>
        <taxon>Vertebrata</taxon>
        <taxon>Euteleostomi</taxon>
        <taxon>Mammalia</taxon>
        <taxon>Eutheria</taxon>
        <taxon>Laurasiatheria</taxon>
        <taxon>Artiodactyla</taxon>
        <taxon>Whippomorpha</taxon>
        <taxon>Cetacea</taxon>
        <taxon>Odontoceti</taxon>
        <taxon>Phocoenidae</taxon>
        <taxon>Neophocaena</taxon>
    </lineage>
</organism>
<sequence>MGSPTRASDHQEGRSKQPGRGQLLDPRAANKKPGPSVISCEEMNPVNTLHGPGSGFSSLRPPGAPVLRGSDHTWLMVAHWCRVPCPGPRTKVGGPALPAMAPPPWSSPSPIHDGPCPPSAGA</sequence>
<dbReference type="CTD" id="25798"/>
<gene>
    <name evidence="3" type="primary">BRI3</name>
</gene>
<protein>
    <submittedName>
        <fullName evidence="3">Brain protein I3 isoform X2</fullName>
    </submittedName>
</protein>
<proteinExistence type="predicted"/>